<comment type="pathway">
    <text evidence="8">Porphyrin-containing compound metabolism.</text>
</comment>
<keyword evidence="10" id="KW-0175">Coiled coil</keyword>
<dbReference type="PANTHER" id="PTHR44119">
    <property type="entry name" value="MAGNESIUM-CHELATASE SUBUNIT CHLH, CHLOROPLASTIC"/>
    <property type="match status" value="1"/>
</dbReference>
<accession>A0AAD7XJL1</accession>
<keyword evidence="6" id="KW-0067">ATP-binding</keyword>
<organism evidence="14 15">
    <name type="scientific">Chrysophaeum taylorii</name>
    <dbReference type="NCBI Taxonomy" id="2483200"/>
    <lineage>
        <taxon>Eukaryota</taxon>
        <taxon>Sar</taxon>
        <taxon>Stramenopiles</taxon>
        <taxon>Ochrophyta</taxon>
        <taxon>Pelagophyceae</taxon>
        <taxon>Pelagomonadales</taxon>
        <taxon>Pelagomonadaceae</taxon>
        <taxon>Chrysophaeum</taxon>
    </lineage>
</organism>
<evidence type="ECO:0000256" key="11">
    <source>
        <dbReference type="SAM" id="MobiDB-lite"/>
    </source>
</evidence>
<keyword evidence="4" id="KW-0436">Ligase</keyword>
<feature type="coiled-coil region" evidence="10">
    <location>
        <begin position="42"/>
        <end position="73"/>
    </location>
</feature>
<evidence type="ECO:0000313" key="15">
    <source>
        <dbReference type="Proteomes" id="UP001230188"/>
    </source>
</evidence>
<keyword evidence="5" id="KW-0547">Nucleotide-binding</keyword>
<feature type="region of interest" description="Disordered" evidence="11">
    <location>
        <begin position="226"/>
        <end position="251"/>
    </location>
</feature>
<dbReference type="EC" id="6.6.1.1" evidence="2"/>
<sequence>MRPTDAVIAAVVGALCGVYVVRHAQAWRAEENEKLRSAIARRDEVAKALAEAKASIEEERRRQRAEFSNLTRAVPRRGGAWQDFPCALRELRVARVTRTCEVSCRDDARCDRAVALCRRLIECEAALVRVEGAEISVAEARTNLARSSARLVRDVEAAKANDGSLAALAASEWWAGPALTEERKPRTYVVVSYGGCGSKMLAGWLSSLGKTKKLVSRVYHLHDATPPDLLRELPPPRAPPSQQRDFRARRFPGGGRFRTDTPVVGNLDDYRVLFIFKDPVEALVSRYGFGHCEHLGGDCGETEASFPKLDAYAAAGRDRMGLVKFFDAYVEPNPRRQYPVLLLNYHKLWDNLPALMRALGLPVDLAGSFPERTETVRNDLTGAAENNEAHTEATRRALDKIYEPILDRIRTLPATPFVRPHKAAAAAPEHASSSAAEVVLISGFESFNIALYEKCAAEVGKARPVRVSVFSERDVSSRRADVDAALEKADAFIGSLVFDYDDVEWLRPRLEKIRGPRLVFECATELMSLNRVGRFEMGGGSGAPAAVKAVLSKFGSGREEDKLQGYLKLLKIGPELLKLVPGDNKLSDLRTWLELYRYWNEGGEKNVASMFQVLYDRLLLTEPRSCEAPPLVEFPAVGVSHPAAPDRVFDSPAAYLRWRENHHLDLAPVDAPRVAVLLYRKHVLTRQPYVPQLVEQLEKCGLCVVPIFITGVEAHTVVRDLLTSDAEISKIRAGTISRRPRTYDERGAVKVDAIVNAIGFPLVGGPAGSMSAGRDVAVAEELLTSMDLPYVVAAPLLLQEIRQWRASGVSGLQSVVLYGLPELDGAIDPVVLGGLAGDTVALVPERVRRLASRIKQRIALGRRPLEKKRVAIVLYGYPPNVGSVGTAALLNVPKSLDVLLSHLAPELRLLLDDDQQQQQRRRRQQHSFGEAVIAALSLLSTQPLVTNYKFADVEVVAAARRAKAGDARVAAALARLVDDDDDDGGGGGNLVPGVEIVSVGIDREEELGLSKYMRRDLDECWPPGVPAPGLSATGDLVINGLLLAGRVFVGVQPLLGYEGDPTRLLFEKRGNRLTPHAQYVAFYEMLKRDYDACVHLGTHGTVEWLPGQPLGNDAKSWPDELLGGLPNFYVYAANNPSESILAKRRGYATIVSHATPPYDRSGLYLDLANLKDLLDELFEREDDDDDDSSSKSILEPKIREIAESAGLSADVPERGLESFRDYAFRLSTYLLEVRNRLFSSGLRVFGTRPDVDEVRAYLEAFFQKDDAASSYYDREIVEDALRDYDDHPPKSSSSSSKASSFRWWSPQAQAQAQPKKLDEVEWQAREIAARLGRATDEIDNLLRGLNGGYVPPGAGGDLLRDGVGALPTGRNIHALDPYRMPSESAWKRGQAIADRLISQHREANDGAFPETIAVALWGLDAIKTRGESVAIAIALAGGVPVREGTGRIVRFDPVPLADLGRPRIDVLATLSGIFRDSFENVVLLLDDFFERCASLDEEPEAQNYIRKHVALIKIKNSDEQKPAARLFSNPPGDYGSLVNDQVNSGAWEDKTQLGDTWASRNAFAYGRDLAGATSAASRANVLDALLETTDRVVQEIDSVEYGLTDINEYYANTGALKVAAEARREDNNPVAVSVVEAFDSKKNPEPRDLERVLRIEYRSKLLNPKWAESMVNQGAGGAYEISTRMTAAVGWAATAKVDDFVFDGAAERYALDEQMATRLRKLNPEAYKNVLGRLLEAAGRGMWNADNEVLDKLRDLYADTDDAIEGVS</sequence>
<evidence type="ECO:0000256" key="8">
    <source>
        <dbReference type="ARBA" id="ARBA00023444"/>
    </source>
</evidence>
<name>A0AAD7XJL1_9STRA</name>
<evidence type="ECO:0000256" key="4">
    <source>
        <dbReference type="ARBA" id="ARBA00022598"/>
    </source>
</evidence>
<evidence type="ECO:0000259" key="13">
    <source>
        <dbReference type="Pfam" id="PF11965"/>
    </source>
</evidence>
<dbReference type="Pfam" id="PF11965">
    <property type="entry name" value="DUF3479"/>
    <property type="match status" value="1"/>
</dbReference>
<dbReference type="SUPFAM" id="SSF52540">
    <property type="entry name" value="P-loop containing nucleoside triphosphate hydrolases"/>
    <property type="match status" value="1"/>
</dbReference>
<dbReference type="GO" id="GO:0015979">
    <property type="term" value="P:photosynthesis"/>
    <property type="evidence" value="ECO:0007669"/>
    <property type="project" value="UniProtKB-KW"/>
</dbReference>
<dbReference type="PANTHER" id="PTHR44119:SF1">
    <property type="entry name" value="MAGNESIUM-CHELATASE SUBUNIT CHLH, CHLOROPLASTIC"/>
    <property type="match status" value="1"/>
</dbReference>
<dbReference type="Proteomes" id="UP001230188">
    <property type="component" value="Unassembled WGS sequence"/>
</dbReference>
<comment type="catalytic activity">
    <reaction evidence="9">
        <text>protoporphyrin IX + Mg(2+) + ATP + H2O = Mg-protoporphyrin IX + ADP + phosphate + 3 H(+)</text>
        <dbReference type="Rhea" id="RHEA:13961"/>
        <dbReference type="ChEBI" id="CHEBI:15377"/>
        <dbReference type="ChEBI" id="CHEBI:15378"/>
        <dbReference type="ChEBI" id="CHEBI:18420"/>
        <dbReference type="ChEBI" id="CHEBI:30616"/>
        <dbReference type="ChEBI" id="CHEBI:43474"/>
        <dbReference type="ChEBI" id="CHEBI:57306"/>
        <dbReference type="ChEBI" id="CHEBI:60492"/>
        <dbReference type="ChEBI" id="CHEBI:456216"/>
        <dbReference type="EC" id="6.6.1.1"/>
    </reaction>
</comment>
<evidence type="ECO:0000256" key="3">
    <source>
        <dbReference type="ARBA" id="ARBA00022531"/>
    </source>
</evidence>
<keyword evidence="3" id="KW-0602">Photosynthesis</keyword>
<comment type="similarity">
    <text evidence="1">Belongs to the Mg-chelatase subunit H family.</text>
</comment>
<feature type="domain" description="Magnesium chelatase subunit H N-terminal" evidence="13">
    <location>
        <begin position="438"/>
        <end position="593"/>
    </location>
</feature>
<evidence type="ECO:0000256" key="7">
    <source>
        <dbReference type="ARBA" id="ARBA00023171"/>
    </source>
</evidence>
<dbReference type="Pfam" id="PF02514">
    <property type="entry name" value="CobN-Mg_chel"/>
    <property type="match status" value="1"/>
</dbReference>
<dbReference type="InterPro" id="IPR003672">
    <property type="entry name" value="CobN/Mg_chltase"/>
</dbReference>
<dbReference type="InterPro" id="IPR027417">
    <property type="entry name" value="P-loop_NTPase"/>
</dbReference>
<evidence type="ECO:0000256" key="1">
    <source>
        <dbReference type="ARBA" id="ARBA00010851"/>
    </source>
</evidence>
<evidence type="ECO:0000256" key="10">
    <source>
        <dbReference type="SAM" id="Coils"/>
    </source>
</evidence>
<keyword evidence="7" id="KW-0149">Chlorophyll biosynthesis</keyword>
<evidence type="ECO:0000256" key="2">
    <source>
        <dbReference type="ARBA" id="ARBA00012825"/>
    </source>
</evidence>
<protein>
    <recommendedName>
        <fullName evidence="2">magnesium chelatase</fullName>
        <ecNumber evidence="2">6.6.1.1</ecNumber>
    </recommendedName>
</protein>
<dbReference type="GO" id="GO:0015995">
    <property type="term" value="P:chlorophyll biosynthetic process"/>
    <property type="evidence" value="ECO:0007669"/>
    <property type="project" value="UniProtKB-KW"/>
</dbReference>
<evidence type="ECO:0000256" key="6">
    <source>
        <dbReference type="ARBA" id="ARBA00022840"/>
    </source>
</evidence>
<evidence type="ECO:0000256" key="5">
    <source>
        <dbReference type="ARBA" id="ARBA00022741"/>
    </source>
</evidence>
<keyword evidence="15" id="KW-1185">Reference proteome</keyword>
<feature type="domain" description="CobN/magnesium chelatase" evidence="12">
    <location>
        <begin position="596"/>
        <end position="1749"/>
    </location>
</feature>
<dbReference type="CDD" id="cd10150">
    <property type="entry name" value="CobN_like"/>
    <property type="match status" value="1"/>
</dbReference>
<dbReference type="GO" id="GO:0016851">
    <property type="term" value="F:magnesium chelatase activity"/>
    <property type="evidence" value="ECO:0007669"/>
    <property type="project" value="UniProtKB-EC"/>
</dbReference>
<dbReference type="InterPro" id="IPR022571">
    <property type="entry name" value="Mg_chelatase_H_N"/>
</dbReference>
<evidence type="ECO:0000256" key="9">
    <source>
        <dbReference type="ARBA" id="ARBA00048693"/>
    </source>
</evidence>
<comment type="caution">
    <text evidence="14">The sequence shown here is derived from an EMBL/GenBank/DDBJ whole genome shotgun (WGS) entry which is preliminary data.</text>
</comment>
<dbReference type="EMBL" id="JAQMWT010000495">
    <property type="protein sequence ID" value="KAJ8600569.1"/>
    <property type="molecule type" value="Genomic_DNA"/>
</dbReference>
<evidence type="ECO:0000313" key="14">
    <source>
        <dbReference type="EMBL" id="KAJ8600569.1"/>
    </source>
</evidence>
<evidence type="ECO:0000259" key="12">
    <source>
        <dbReference type="Pfam" id="PF02514"/>
    </source>
</evidence>
<dbReference type="GO" id="GO:0005524">
    <property type="term" value="F:ATP binding"/>
    <property type="evidence" value="ECO:0007669"/>
    <property type="project" value="UniProtKB-KW"/>
</dbReference>
<proteinExistence type="inferred from homology"/>
<gene>
    <name evidence="14" type="ORF">CTAYLR_008172</name>
</gene>
<reference evidence="14" key="1">
    <citation type="submission" date="2023-01" db="EMBL/GenBank/DDBJ databases">
        <title>Metagenome sequencing of chrysophaentin producing Chrysophaeum taylorii.</title>
        <authorList>
            <person name="Davison J."/>
            <person name="Bewley C."/>
        </authorList>
    </citation>
    <scope>NUCLEOTIDE SEQUENCE</scope>
    <source>
        <strain evidence="14">NIES-1699</strain>
    </source>
</reference>